<reference evidence="1 2" key="1">
    <citation type="journal article" date="2024" name="IMA Fungus">
        <title>IMA Genome - F19 : A genome assembly and annotation guide to empower mycologists, including annotated draft genome sequences of Ceratocystis pirilliformis, Diaporthe australafricana, Fusarium ophioides, Paecilomyces lecythidis, and Sporothrix stenoceras.</title>
        <authorList>
            <person name="Aylward J."/>
            <person name="Wilson A.M."/>
            <person name="Visagie C.M."/>
            <person name="Spraker J."/>
            <person name="Barnes I."/>
            <person name="Buitendag C."/>
            <person name="Ceriani C."/>
            <person name="Del Mar Angel L."/>
            <person name="du Plessis D."/>
            <person name="Fuchs T."/>
            <person name="Gasser K."/>
            <person name="Kramer D."/>
            <person name="Li W."/>
            <person name="Munsamy K."/>
            <person name="Piso A."/>
            <person name="Price J.L."/>
            <person name="Sonnekus B."/>
            <person name="Thomas C."/>
            <person name="van der Nest A."/>
            <person name="van Dijk A."/>
            <person name="van Heerden A."/>
            <person name="van Vuuren N."/>
            <person name="Yilmaz N."/>
            <person name="Duong T.A."/>
            <person name="van der Merwe N.A."/>
            <person name="Wingfield M.J."/>
            <person name="Wingfield B.D."/>
        </authorList>
    </citation>
    <scope>NUCLEOTIDE SEQUENCE [LARGE SCALE GENOMIC DNA]</scope>
    <source>
        <strain evidence="1 2">CMW 18300</strain>
    </source>
</reference>
<keyword evidence="2" id="KW-1185">Reference proteome</keyword>
<name>A0ABR3XNA1_9PEZI</name>
<dbReference type="Proteomes" id="UP001583177">
    <property type="component" value="Unassembled WGS sequence"/>
</dbReference>
<organism evidence="1 2">
    <name type="scientific">Diaporthe australafricana</name>
    <dbReference type="NCBI Taxonomy" id="127596"/>
    <lineage>
        <taxon>Eukaryota</taxon>
        <taxon>Fungi</taxon>
        <taxon>Dikarya</taxon>
        <taxon>Ascomycota</taxon>
        <taxon>Pezizomycotina</taxon>
        <taxon>Sordariomycetes</taxon>
        <taxon>Sordariomycetidae</taxon>
        <taxon>Diaporthales</taxon>
        <taxon>Diaporthaceae</taxon>
        <taxon>Diaporthe</taxon>
    </lineage>
</organism>
<evidence type="ECO:0000313" key="2">
    <source>
        <dbReference type="Proteomes" id="UP001583177"/>
    </source>
</evidence>
<gene>
    <name evidence="1" type="ORF">Daus18300_002445</name>
</gene>
<dbReference type="EMBL" id="JAWRVE010000014">
    <property type="protein sequence ID" value="KAL1877458.1"/>
    <property type="molecule type" value="Genomic_DNA"/>
</dbReference>
<sequence length="230" mass="25870">MLDISCDAEKGAPITHPVQSYNLVFPEISRLQNHAFTAAKVGSGTEGPVFLLQRSQGKVSKNLEKEWTWKLGAVVPEVGARRDVQVRVEGPYYPSDVGFTVASKDALADFQLVWTVRYNNTANIREWEELENIVASVPNMSIRVHVSSESGRMDSESCLREMLSNSQGNTTLPDIRHKAWVYVSGPESLLSTTEMACLAVRRSIRDSRKGKDLQPWLVKDLEWYSAKWEV</sequence>
<proteinExistence type="predicted"/>
<comment type="caution">
    <text evidence="1">The sequence shown here is derived from an EMBL/GenBank/DDBJ whole genome shotgun (WGS) entry which is preliminary data.</text>
</comment>
<dbReference type="SUPFAM" id="SSF52343">
    <property type="entry name" value="Ferredoxin reductase-like, C-terminal NADP-linked domain"/>
    <property type="match status" value="1"/>
</dbReference>
<evidence type="ECO:0000313" key="1">
    <source>
        <dbReference type="EMBL" id="KAL1877458.1"/>
    </source>
</evidence>
<protein>
    <submittedName>
        <fullName evidence="1">Uncharacterized protein</fullName>
    </submittedName>
</protein>
<accession>A0ABR3XNA1</accession>
<dbReference type="InterPro" id="IPR039261">
    <property type="entry name" value="FNR_nucleotide-bd"/>
</dbReference>